<sequence length="75" mass="7842">SNWATFCDHLKSVAGATGLIGYLGGTISSPTPPSAGIPTAVPLPTPANLHSPSIEEWELRDTQIAGIIYQNVKDP</sequence>
<evidence type="ECO:0000313" key="2">
    <source>
        <dbReference type="Proteomes" id="UP000053593"/>
    </source>
</evidence>
<dbReference type="Proteomes" id="UP000053593">
    <property type="component" value="Unassembled WGS sequence"/>
</dbReference>
<feature type="non-terminal residue" evidence="1">
    <location>
        <position position="75"/>
    </location>
</feature>
<protein>
    <submittedName>
        <fullName evidence="1">Uncharacterized protein</fullName>
    </submittedName>
</protein>
<accession>A0A0D0CZY3</accession>
<dbReference type="OrthoDB" id="3054003at2759"/>
<keyword evidence="2" id="KW-1185">Reference proteome</keyword>
<gene>
    <name evidence="1" type="ORF">GYMLUDRAFT_135903</name>
</gene>
<dbReference type="EMBL" id="KN834768">
    <property type="protein sequence ID" value="KIK62218.1"/>
    <property type="molecule type" value="Genomic_DNA"/>
</dbReference>
<dbReference type="AlphaFoldDB" id="A0A0D0CZY3"/>
<name>A0A0D0CZY3_9AGAR</name>
<dbReference type="HOGENOM" id="CLU_135711_1_0_1"/>
<organism evidence="1 2">
    <name type="scientific">Collybiopsis luxurians FD-317 M1</name>
    <dbReference type="NCBI Taxonomy" id="944289"/>
    <lineage>
        <taxon>Eukaryota</taxon>
        <taxon>Fungi</taxon>
        <taxon>Dikarya</taxon>
        <taxon>Basidiomycota</taxon>
        <taxon>Agaricomycotina</taxon>
        <taxon>Agaricomycetes</taxon>
        <taxon>Agaricomycetidae</taxon>
        <taxon>Agaricales</taxon>
        <taxon>Marasmiineae</taxon>
        <taxon>Omphalotaceae</taxon>
        <taxon>Collybiopsis</taxon>
        <taxon>Collybiopsis luxurians</taxon>
    </lineage>
</organism>
<evidence type="ECO:0000313" key="1">
    <source>
        <dbReference type="EMBL" id="KIK62218.1"/>
    </source>
</evidence>
<feature type="non-terminal residue" evidence="1">
    <location>
        <position position="1"/>
    </location>
</feature>
<proteinExistence type="predicted"/>
<reference evidence="1 2" key="1">
    <citation type="submission" date="2014-04" db="EMBL/GenBank/DDBJ databases">
        <title>Evolutionary Origins and Diversification of the Mycorrhizal Mutualists.</title>
        <authorList>
            <consortium name="DOE Joint Genome Institute"/>
            <consortium name="Mycorrhizal Genomics Consortium"/>
            <person name="Kohler A."/>
            <person name="Kuo A."/>
            <person name="Nagy L.G."/>
            <person name="Floudas D."/>
            <person name="Copeland A."/>
            <person name="Barry K.W."/>
            <person name="Cichocki N."/>
            <person name="Veneault-Fourrey C."/>
            <person name="LaButti K."/>
            <person name="Lindquist E.A."/>
            <person name="Lipzen A."/>
            <person name="Lundell T."/>
            <person name="Morin E."/>
            <person name="Murat C."/>
            <person name="Riley R."/>
            <person name="Ohm R."/>
            <person name="Sun H."/>
            <person name="Tunlid A."/>
            <person name="Henrissat B."/>
            <person name="Grigoriev I.V."/>
            <person name="Hibbett D.S."/>
            <person name="Martin F."/>
        </authorList>
    </citation>
    <scope>NUCLEOTIDE SEQUENCE [LARGE SCALE GENOMIC DNA]</scope>
    <source>
        <strain evidence="1 2">FD-317 M1</strain>
    </source>
</reference>